<keyword evidence="11" id="KW-0520">NAD</keyword>
<evidence type="ECO:0000256" key="4">
    <source>
        <dbReference type="ARBA" id="ARBA00005117"/>
    </source>
</evidence>
<comment type="function">
    <text evidence="16">Key enzyme in myo-inositol biosynthesis pathway that catalyzes the conversion of glucose 6-phosphate to 1-myo-inositol 1-phosphate in a NAD-dependent manner. Rate-limiting enzyme in the synthesis of all inositol-containing compounds.</text>
</comment>
<dbReference type="InterPro" id="IPR002587">
    <property type="entry name" value="Myo-inos-1-P_Synthase"/>
</dbReference>
<dbReference type="FunFam" id="3.40.50.720:FF:000069">
    <property type="entry name" value="Inositol-3-phosphate synthase 1"/>
    <property type="match status" value="1"/>
</dbReference>
<dbReference type="GO" id="GO:0008654">
    <property type="term" value="P:phospholipid biosynthetic process"/>
    <property type="evidence" value="ECO:0007669"/>
    <property type="project" value="UniProtKB-KW"/>
</dbReference>
<feature type="domain" description="Myo-inositol-1-phosphate synthase GAPDH-like" evidence="18">
    <location>
        <begin position="306"/>
        <end position="419"/>
    </location>
</feature>
<keyword evidence="10" id="KW-0398">Inositol biosynthesis</keyword>
<evidence type="ECO:0000256" key="13">
    <source>
        <dbReference type="ARBA" id="ARBA00023209"/>
    </source>
</evidence>
<evidence type="ECO:0000256" key="2">
    <source>
        <dbReference type="ARBA" id="ARBA00001911"/>
    </source>
</evidence>
<evidence type="ECO:0000313" key="19">
    <source>
        <dbReference type="EMBL" id="KAF8771180.1"/>
    </source>
</evidence>
<dbReference type="SUPFAM" id="SSF51735">
    <property type="entry name" value="NAD(P)-binding Rossmann-fold domains"/>
    <property type="match status" value="1"/>
</dbReference>
<proteinExistence type="inferred from homology"/>
<accession>A0A8T0EEV6</accession>
<organism evidence="19 20">
    <name type="scientific">Argiope bruennichi</name>
    <name type="common">Wasp spider</name>
    <name type="synonym">Aranea bruennichi</name>
    <dbReference type="NCBI Taxonomy" id="94029"/>
    <lineage>
        <taxon>Eukaryota</taxon>
        <taxon>Metazoa</taxon>
        <taxon>Ecdysozoa</taxon>
        <taxon>Arthropoda</taxon>
        <taxon>Chelicerata</taxon>
        <taxon>Arachnida</taxon>
        <taxon>Araneae</taxon>
        <taxon>Araneomorphae</taxon>
        <taxon>Entelegynae</taxon>
        <taxon>Araneoidea</taxon>
        <taxon>Araneidae</taxon>
        <taxon>Argiope</taxon>
    </lineage>
</organism>
<evidence type="ECO:0000256" key="5">
    <source>
        <dbReference type="ARBA" id="ARBA00010813"/>
    </source>
</evidence>
<evidence type="ECO:0000256" key="3">
    <source>
        <dbReference type="ARBA" id="ARBA00004496"/>
    </source>
</evidence>
<dbReference type="EMBL" id="JABXBU010002228">
    <property type="protein sequence ID" value="KAF8771180.1"/>
    <property type="molecule type" value="Genomic_DNA"/>
</dbReference>
<dbReference type="InterPro" id="IPR036291">
    <property type="entry name" value="NAD(P)-bd_dom_sf"/>
</dbReference>
<comment type="subcellular location">
    <subcellularLocation>
        <location evidence="3">Cytoplasm</location>
    </subcellularLocation>
</comment>
<reference evidence="19" key="1">
    <citation type="journal article" date="2020" name="bioRxiv">
        <title>Chromosome-level reference genome of the European wasp spider Argiope bruennichi: a resource for studies on range expansion and evolutionary adaptation.</title>
        <authorList>
            <person name="Sheffer M.M."/>
            <person name="Hoppe A."/>
            <person name="Krehenwinkel H."/>
            <person name="Uhl G."/>
            <person name="Kuss A.W."/>
            <person name="Jensen L."/>
            <person name="Jensen C."/>
            <person name="Gillespie R.G."/>
            <person name="Hoff K.J."/>
            <person name="Prost S."/>
        </authorList>
    </citation>
    <scope>NUCLEOTIDE SEQUENCE</scope>
</reference>
<evidence type="ECO:0000256" key="17">
    <source>
        <dbReference type="ARBA" id="ARBA00070063"/>
    </source>
</evidence>
<keyword evidence="15" id="KW-1208">Phospholipid metabolism</keyword>
<protein>
    <recommendedName>
        <fullName evidence="17">Inositol-3-phosphate synthase</fullName>
        <ecNumber evidence="7">5.5.1.4</ecNumber>
    </recommendedName>
</protein>
<dbReference type="OrthoDB" id="2887at2759"/>
<dbReference type="PIRSF" id="PIRSF015578">
    <property type="entry name" value="Myoinos-ppht_syn"/>
    <property type="match status" value="1"/>
</dbReference>
<dbReference type="GO" id="GO:0006021">
    <property type="term" value="P:inositol biosynthetic process"/>
    <property type="evidence" value="ECO:0007669"/>
    <property type="project" value="UniProtKB-KW"/>
</dbReference>
<keyword evidence="14" id="KW-0413">Isomerase</keyword>
<dbReference type="Pfam" id="PF07994">
    <property type="entry name" value="NAD_binding_5"/>
    <property type="match status" value="1"/>
</dbReference>
<comment type="cofactor">
    <cofactor evidence="2">
        <name>NAD(+)</name>
        <dbReference type="ChEBI" id="CHEBI:57540"/>
    </cofactor>
</comment>
<dbReference type="Gene3D" id="3.40.50.720">
    <property type="entry name" value="NAD(P)-binding Rossmann-like Domain"/>
    <property type="match status" value="2"/>
</dbReference>
<evidence type="ECO:0000256" key="15">
    <source>
        <dbReference type="ARBA" id="ARBA00023264"/>
    </source>
</evidence>
<dbReference type="GO" id="GO:0004512">
    <property type="term" value="F:inositol-3-phosphate synthase activity"/>
    <property type="evidence" value="ECO:0007669"/>
    <property type="project" value="UniProtKB-EC"/>
</dbReference>
<keyword evidence="8" id="KW-0963">Cytoplasm</keyword>
<dbReference type="GO" id="GO:0005737">
    <property type="term" value="C:cytoplasm"/>
    <property type="evidence" value="ECO:0007669"/>
    <property type="project" value="UniProtKB-SubCell"/>
</dbReference>
<comment type="pathway">
    <text evidence="4">Polyol metabolism; myo-inositol biosynthesis; myo-inositol from D-glucose 6-phosphate: step 1/2.</text>
</comment>
<evidence type="ECO:0000256" key="8">
    <source>
        <dbReference type="ARBA" id="ARBA00022490"/>
    </source>
</evidence>
<dbReference type="AlphaFoldDB" id="A0A8T0EEV6"/>
<dbReference type="InterPro" id="IPR013021">
    <property type="entry name" value="Myo-inos-1-P_Synthase_GAPDH"/>
</dbReference>
<evidence type="ECO:0000256" key="11">
    <source>
        <dbReference type="ARBA" id="ARBA00023027"/>
    </source>
</evidence>
<dbReference type="PANTHER" id="PTHR11510">
    <property type="entry name" value="MYO-INOSITOL-1 PHOSPHATE SYNTHASE"/>
    <property type="match status" value="1"/>
</dbReference>
<dbReference type="EC" id="5.5.1.4" evidence="7"/>
<dbReference type="OMA" id="VYVPMKE"/>
<evidence type="ECO:0000256" key="7">
    <source>
        <dbReference type="ARBA" id="ARBA00012125"/>
    </source>
</evidence>
<dbReference type="FunFam" id="3.40.50.720:FF:000334">
    <property type="entry name" value="Inositol-3-phosphate synthase"/>
    <property type="match status" value="1"/>
</dbReference>
<dbReference type="SUPFAM" id="SSF55347">
    <property type="entry name" value="Glyceraldehyde-3-phosphate dehydrogenase-like, C-terminal domain"/>
    <property type="match status" value="1"/>
</dbReference>
<keyword evidence="9" id="KW-0444">Lipid biosynthesis</keyword>
<evidence type="ECO:0000256" key="16">
    <source>
        <dbReference type="ARBA" id="ARBA00025559"/>
    </source>
</evidence>
<dbReference type="Proteomes" id="UP000807504">
    <property type="component" value="Unassembled WGS sequence"/>
</dbReference>
<sequence>MCDLIEVQSPNTVYTDKYIEADYKYDTTIVKKERGILKVIPRTTRVQFRTSKHVPKLGVMLVGWGGNNGSTVTAAVLANKHNITWRTKEGVMKPNYFGSLLQAGTTRLGTSETTGDLYIPFKDMLPLVNPNDIVFGGWDISSRNLADSMERAEVLDYDLQRQLRPMMEKMKPLPAIYDKDFIAANQESRADNVITGTKWEQLEQIRKHIREFKEKNQVGKVIILWTANTERFCDIREGLNDTSANLLKSIKENVSEVSPSTLYAVASILEECAYINGSPQNTFVPGVIELAEKNNVVIGGDDFKSGQTKFKSVLVDFLIGAGIKPVSVVSYNHLGNNDGKNLSAPQQFRSKEISKSNVVDDMVASNSVLFAPGEKPDHCVVIKYVPYVKDSKRALDEYTSEIMMNGKNTIVVHNTCEDSLLAAPIILDLIVLTELCQRISFRVLSSSETRFQPFNSVLSVLSYLCKAPLVPKGAPVVNALARQRACIENLFRGCLGLPPVNHLDLEHKLSDPAAWCTEQPEKIQEKIHIRPDTDAVNGFLKSKHDAAFLSGRIAEDIVLKGLQ</sequence>
<evidence type="ECO:0000259" key="18">
    <source>
        <dbReference type="Pfam" id="PF01658"/>
    </source>
</evidence>
<dbReference type="Pfam" id="PF01658">
    <property type="entry name" value="Inos-1-P_synth"/>
    <property type="match status" value="1"/>
</dbReference>
<evidence type="ECO:0000256" key="6">
    <source>
        <dbReference type="ARBA" id="ARBA00011881"/>
    </source>
</evidence>
<keyword evidence="20" id="KW-1185">Reference proteome</keyword>
<evidence type="ECO:0000256" key="9">
    <source>
        <dbReference type="ARBA" id="ARBA00022516"/>
    </source>
</evidence>
<keyword evidence="13" id="KW-0594">Phospholipid biosynthesis</keyword>
<reference evidence="19" key="2">
    <citation type="submission" date="2020-06" db="EMBL/GenBank/DDBJ databases">
        <authorList>
            <person name="Sheffer M."/>
        </authorList>
    </citation>
    <scope>NUCLEOTIDE SEQUENCE</scope>
</reference>
<comment type="caution">
    <text evidence="19">The sequence shown here is derived from an EMBL/GenBank/DDBJ whole genome shotgun (WGS) entry which is preliminary data.</text>
</comment>
<evidence type="ECO:0000256" key="12">
    <source>
        <dbReference type="ARBA" id="ARBA00023098"/>
    </source>
</evidence>
<comment type="catalytic activity">
    <reaction evidence="1">
        <text>D-glucose 6-phosphate = 1D-myo-inositol 3-phosphate</text>
        <dbReference type="Rhea" id="RHEA:10716"/>
        <dbReference type="ChEBI" id="CHEBI:58401"/>
        <dbReference type="ChEBI" id="CHEBI:61548"/>
        <dbReference type="EC" id="5.5.1.4"/>
    </reaction>
</comment>
<comment type="similarity">
    <text evidence="5">Belongs to the myo-inositol 1-phosphate synthase family.</text>
</comment>
<evidence type="ECO:0000256" key="14">
    <source>
        <dbReference type="ARBA" id="ARBA00023235"/>
    </source>
</evidence>
<comment type="subunit">
    <text evidence="6">Homotetramer.</text>
</comment>
<evidence type="ECO:0000313" key="20">
    <source>
        <dbReference type="Proteomes" id="UP000807504"/>
    </source>
</evidence>
<gene>
    <name evidence="19" type="ORF">HNY73_018630</name>
</gene>
<evidence type="ECO:0000256" key="1">
    <source>
        <dbReference type="ARBA" id="ARBA00000113"/>
    </source>
</evidence>
<name>A0A8T0EEV6_ARGBR</name>
<keyword evidence="12" id="KW-0443">Lipid metabolism</keyword>
<dbReference type="FunFam" id="3.30.360.10:FF:000055">
    <property type="entry name" value="Putative myo-inositol-1-phosphate synthase"/>
    <property type="match status" value="1"/>
</dbReference>
<evidence type="ECO:0000256" key="10">
    <source>
        <dbReference type="ARBA" id="ARBA00022550"/>
    </source>
</evidence>